<organism evidence="11">
    <name type="scientific">Notodromas monacha</name>
    <dbReference type="NCBI Taxonomy" id="399045"/>
    <lineage>
        <taxon>Eukaryota</taxon>
        <taxon>Metazoa</taxon>
        <taxon>Ecdysozoa</taxon>
        <taxon>Arthropoda</taxon>
        <taxon>Crustacea</taxon>
        <taxon>Oligostraca</taxon>
        <taxon>Ostracoda</taxon>
        <taxon>Podocopa</taxon>
        <taxon>Podocopida</taxon>
        <taxon>Cypridocopina</taxon>
        <taxon>Cypridoidea</taxon>
        <taxon>Cyprididae</taxon>
        <taxon>Notodromas</taxon>
    </lineage>
</organism>
<protein>
    <recommendedName>
        <fullName evidence="3 9">Mediator of RNA polymerase II transcription subunit 11</fullName>
    </recommendedName>
    <alternativeName>
        <fullName evidence="8 9">Mediator complex subunit 11</fullName>
    </alternativeName>
</protein>
<keyword evidence="5 9" id="KW-0010">Activator</keyword>
<evidence type="ECO:0000256" key="2">
    <source>
        <dbReference type="ARBA" id="ARBA00008186"/>
    </source>
</evidence>
<dbReference type="GO" id="GO:0006357">
    <property type="term" value="P:regulation of transcription by RNA polymerase II"/>
    <property type="evidence" value="ECO:0007669"/>
    <property type="project" value="InterPro"/>
</dbReference>
<sequence>MASMPLERLKALDEIEEDIAQVLTSASHALAEISKDKPSQKQVDQHKTQFLNTLSSVETELTKHINYLIQVSTGQPHEGSSYAAEKSLLMAGQRLDHSKRRLSELESIKNYYPLPSVPRPAFGGPNSNQSVNGNLPGVPDLN</sequence>
<dbReference type="GO" id="GO:0003712">
    <property type="term" value="F:transcription coregulator activity"/>
    <property type="evidence" value="ECO:0007669"/>
    <property type="project" value="InterPro"/>
</dbReference>
<evidence type="ECO:0000256" key="9">
    <source>
        <dbReference type="RuleBase" id="RU364147"/>
    </source>
</evidence>
<comment type="subcellular location">
    <subcellularLocation>
        <location evidence="1 9">Nucleus</location>
    </subcellularLocation>
</comment>
<evidence type="ECO:0000256" key="6">
    <source>
        <dbReference type="ARBA" id="ARBA00023163"/>
    </source>
</evidence>
<evidence type="ECO:0000256" key="5">
    <source>
        <dbReference type="ARBA" id="ARBA00023159"/>
    </source>
</evidence>
<gene>
    <name evidence="9" type="primary">MED11</name>
    <name evidence="11" type="ORF">NMOB1V02_LOCUS10190</name>
</gene>
<name>A0A7R9BXP0_9CRUS</name>
<proteinExistence type="inferred from homology"/>
<dbReference type="FunFam" id="1.10.287.3490:FF:000001">
    <property type="entry name" value="Mediator of RNA polymerase II transcription subunit 11"/>
    <property type="match status" value="1"/>
</dbReference>
<evidence type="ECO:0000256" key="4">
    <source>
        <dbReference type="ARBA" id="ARBA00023015"/>
    </source>
</evidence>
<evidence type="ECO:0000256" key="1">
    <source>
        <dbReference type="ARBA" id="ARBA00004123"/>
    </source>
</evidence>
<evidence type="ECO:0000256" key="7">
    <source>
        <dbReference type="ARBA" id="ARBA00023242"/>
    </source>
</evidence>
<accession>A0A7R9BXP0</accession>
<dbReference type="Proteomes" id="UP000678499">
    <property type="component" value="Unassembled WGS sequence"/>
</dbReference>
<evidence type="ECO:0000313" key="12">
    <source>
        <dbReference type="Proteomes" id="UP000678499"/>
    </source>
</evidence>
<evidence type="ECO:0000313" key="11">
    <source>
        <dbReference type="EMBL" id="CAD7282568.1"/>
    </source>
</evidence>
<keyword evidence="12" id="KW-1185">Reference proteome</keyword>
<comment type="similarity">
    <text evidence="2 9">Belongs to the Mediator complex subunit 11 family.</text>
</comment>
<keyword evidence="4 9" id="KW-0805">Transcription regulation</keyword>
<dbReference type="EMBL" id="CAJPEX010003985">
    <property type="protein sequence ID" value="CAG0922720.1"/>
    <property type="molecule type" value="Genomic_DNA"/>
</dbReference>
<dbReference type="GO" id="GO:0016592">
    <property type="term" value="C:mediator complex"/>
    <property type="evidence" value="ECO:0007669"/>
    <property type="project" value="InterPro"/>
</dbReference>
<keyword evidence="7 9" id="KW-0539">Nucleus</keyword>
<evidence type="ECO:0000256" key="3">
    <source>
        <dbReference type="ARBA" id="ARBA00019621"/>
    </source>
</evidence>
<evidence type="ECO:0000256" key="10">
    <source>
        <dbReference type="SAM" id="MobiDB-lite"/>
    </source>
</evidence>
<comment type="function">
    <text evidence="9">Component of the Mediator complex, a coactivator involved in the regulated transcription of nearly all RNA polymerase II-dependent genes. Mediator functions as a bridge to convey information from gene-specific regulatory proteins to the basal RNA polymerase II transcription machinery. Mediator is recruited to promoters by direct interactions with regulatory proteins and serves as a scaffold for the assembly of a functional pre-initiation complex with RNA polymerase II and the general transcription factors.</text>
</comment>
<dbReference type="AlphaFoldDB" id="A0A7R9BXP0"/>
<feature type="region of interest" description="Disordered" evidence="10">
    <location>
        <begin position="119"/>
        <end position="142"/>
    </location>
</feature>
<dbReference type="PANTHER" id="PTHR22890">
    <property type="entry name" value="MEDIATOR OF RNA POLYMERASE II TRANSCRIPTION SUBUNIT 11"/>
    <property type="match status" value="1"/>
</dbReference>
<dbReference type="EMBL" id="OA886022">
    <property type="protein sequence ID" value="CAD7282568.1"/>
    <property type="molecule type" value="Genomic_DNA"/>
</dbReference>
<dbReference type="OrthoDB" id="5418434at2759"/>
<keyword evidence="6 9" id="KW-0804">Transcription</keyword>
<dbReference type="InterPro" id="IPR019404">
    <property type="entry name" value="Mediator_Med11"/>
</dbReference>
<evidence type="ECO:0000256" key="8">
    <source>
        <dbReference type="ARBA" id="ARBA00032011"/>
    </source>
</evidence>
<dbReference type="Pfam" id="PF10280">
    <property type="entry name" value="Med11"/>
    <property type="match status" value="1"/>
</dbReference>
<reference evidence="11" key="1">
    <citation type="submission" date="2020-11" db="EMBL/GenBank/DDBJ databases">
        <authorList>
            <person name="Tran Van P."/>
        </authorList>
    </citation>
    <scope>NUCLEOTIDE SEQUENCE</scope>
</reference>
<dbReference type="Gene3D" id="1.10.287.3490">
    <property type="match status" value="1"/>
</dbReference>
<comment type="subunit">
    <text evidence="9">Component of the Mediator complex.</text>
</comment>